<dbReference type="SUPFAM" id="SSF81296">
    <property type="entry name" value="E set domains"/>
    <property type="match status" value="2"/>
</dbReference>
<evidence type="ECO:0000313" key="17">
    <source>
        <dbReference type="Proteomes" id="UP000008141"/>
    </source>
</evidence>
<feature type="compositionally biased region" description="Acidic residues" evidence="12">
    <location>
        <begin position="943"/>
        <end position="953"/>
    </location>
</feature>
<feature type="domain" description="Inward rectifier potassium channel C-terminal" evidence="15">
    <location>
        <begin position="467"/>
        <end position="601"/>
    </location>
</feature>
<evidence type="ECO:0000256" key="6">
    <source>
        <dbReference type="ARBA" id="ARBA00022958"/>
    </source>
</evidence>
<dbReference type="OMA" id="WHASHTA"/>
<dbReference type="KEGG" id="cvr:CHLNCDRAFT_57031"/>
<feature type="compositionally biased region" description="Low complexity" evidence="12">
    <location>
        <begin position="845"/>
        <end position="864"/>
    </location>
</feature>
<accession>E1Z7G9</accession>
<keyword evidence="3 11" id="KW-0633">Potassium transport</keyword>
<dbReference type="GO" id="GO:0034702">
    <property type="term" value="C:monoatomic ion channel complex"/>
    <property type="evidence" value="ECO:0007669"/>
    <property type="project" value="UniProtKB-KW"/>
</dbReference>
<feature type="transmembrane region" description="Helical" evidence="13">
    <location>
        <begin position="154"/>
        <end position="176"/>
    </location>
</feature>
<keyword evidence="4 11" id="KW-0812">Transmembrane</keyword>
<feature type="compositionally biased region" description="Low complexity" evidence="12">
    <location>
        <begin position="901"/>
        <end position="912"/>
    </location>
</feature>
<evidence type="ECO:0000256" key="8">
    <source>
        <dbReference type="ARBA" id="ARBA00023065"/>
    </source>
</evidence>
<evidence type="ECO:0000256" key="3">
    <source>
        <dbReference type="ARBA" id="ARBA00022538"/>
    </source>
</evidence>
<dbReference type="STRING" id="554065.E1Z7G9"/>
<evidence type="ECO:0000256" key="2">
    <source>
        <dbReference type="ARBA" id="ARBA00022448"/>
    </source>
</evidence>
<keyword evidence="7 13" id="KW-1133">Transmembrane helix</keyword>
<dbReference type="InterPro" id="IPR013518">
    <property type="entry name" value="K_chnl_inward-rec_Kir_cyto"/>
</dbReference>
<keyword evidence="6 11" id="KW-0630">Potassium</keyword>
<keyword evidence="9 13" id="KW-0472">Membrane</keyword>
<evidence type="ECO:0000256" key="11">
    <source>
        <dbReference type="RuleBase" id="RU003822"/>
    </source>
</evidence>
<dbReference type="InterPro" id="IPR014756">
    <property type="entry name" value="Ig_E-set"/>
</dbReference>
<evidence type="ECO:0000259" key="14">
    <source>
        <dbReference type="Pfam" id="PF01007"/>
    </source>
</evidence>
<dbReference type="SUPFAM" id="SSF81324">
    <property type="entry name" value="Voltage-gated potassium channels"/>
    <property type="match status" value="1"/>
</dbReference>
<evidence type="ECO:0000256" key="4">
    <source>
        <dbReference type="ARBA" id="ARBA00022692"/>
    </source>
</evidence>
<comment type="subcellular location">
    <subcellularLocation>
        <location evidence="1 11">Membrane</location>
        <topology evidence="1 11">Multi-pass membrane protein</topology>
    </subcellularLocation>
</comment>
<comment type="similarity">
    <text evidence="11">Belongs to the inward rectifier-type potassium channel (TC 1.A.2.1) family.</text>
</comment>
<dbReference type="GO" id="GO:1990573">
    <property type="term" value="P:potassium ion import across plasma membrane"/>
    <property type="evidence" value="ECO:0007669"/>
    <property type="project" value="TreeGrafter"/>
</dbReference>
<dbReference type="InParanoid" id="E1Z7G9"/>
<dbReference type="InterPro" id="IPR040445">
    <property type="entry name" value="Kir_TM"/>
</dbReference>
<sequence length="991" mass="107347">MKMPLLGRRPPMAPDSGEAAATAAWSAAVAAAAEIERSRSPALSVTSATGASQPRQGQHTLERLIDLPGDHFSFGDIAGMGRSHSAGGLLQEDYFNRGKGLNEAVREQLNLPALVESGKHAGRSRVEYTGAGIGMHLFKRDFFITMLQTPLISLLAWFAIIYLVVFFFWGGIWYLVVKFYPGCLYGATGFVESWTFAIATQMTIGYGNTGPQQCYLAAALISIQGVSDLLLNAVILGLVFAKVASPKHRAFSIYISDSSVITRRDGILKFMFRVADIRRTQVIEPKVKAFLYTWGAGRVTAEGEKIQVRCEQLDIDYIDGMLLLPLIIEHTIDERSPLCGHTYDSLAAMKAEIVVTFEATTETGNPFFARQSYLAQEINWSCHFEEIIRQPGPFEERPRYSVDLNHFHDVLCPAADSPSQASQARLCSSLVVNRAKRAVPYPLLGENTLVLSDVLCVRPAADGSSAMELVCRVADTYPNQMVEVMARIYLYRWRAPDWCAANPDRSPFALHQLDCGYKSGTDRLYLRLPQQVVHRIDDKSPLASWLEPGGLSADADSEIVVLLQSYLHVSGKNRMRQRTYRVNAHVRYGFTFSPTVRAPAECSDAKPRVRWAHFFDVEPVAWAQSGGAARPTLHIHTSAVNHPAVRAYLHRGSTLAAPESHAPARAQQERNPQLAEVLDRPQAMSPRAQWAAAARETAGVEAAAAAAAAAAAGGPGGGSQWQGAGPAAEPAMQWAVDALGRDSTATPDAPMDRYAASLARPSALLPQQGPVASEAGSRQQPAARLSGPPDLGTVSAGPAVPLDRYASTLARPSQEIAGQDVAGAAAASRDEQLAAPAWETVYHEQQQQQYQQQQQQHYPPHWQYQPDVQRSDLTATPGVPLARYAAMVAGPAELESPRFMSGSTSASSSATALPPRSPVSAARFAGLPAGRPISRSGSRGVPEAEEVEGEDDMLTGQRVGSWQWRRSLASLQATLQAIHEQGESAPGSDSD</sequence>
<feature type="transmembrane region" description="Helical" evidence="13">
    <location>
        <begin position="183"/>
        <end position="204"/>
    </location>
</feature>
<dbReference type="eggNOG" id="KOG3827">
    <property type="taxonomic scope" value="Eukaryota"/>
</dbReference>
<organism evidence="17">
    <name type="scientific">Chlorella variabilis</name>
    <name type="common">Green alga</name>
    <dbReference type="NCBI Taxonomy" id="554065"/>
    <lineage>
        <taxon>Eukaryota</taxon>
        <taxon>Viridiplantae</taxon>
        <taxon>Chlorophyta</taxon>
        <taxon>core chlorophytes</taxon>
        <taxon>Trebouxiophyceae</taxon>
        <taxon>Chlorellales</taxon>
        <taxon>Chlorellaceae</taxon>
        <taxon>Chlorella clade</taxon>
        <taxon>Chlorella</taxon>
    </lineage>
</organism>
<evidence type="ECO:0000259" key="15">
    <source>
        <dbReference type="Pfam" id="PF17655"/>
    </source>
</evidence>
<feature type="region of interest" description="Disordered" evidence="12">
    <location>
        <begin position="767"/>
        <end position="799"/>
    </location>
</feature>
<keyword evidence="10 11" id="KW-0407">Ion channel</keyword>
<dbReference type="RefSeq" id="XP_005850270.1">
    <property type="nucleotide sequence ID" value="XM_005850208.1"/>
</dbReference>
<name>E1Z7G9_CHLVA</name>
<dbReference type="OrthoDB" id="273257at2759"/>
<dbReference type="PRINTS" id="PR01320">
    <property type="entry name" value="KIRCHANNEL"/>
</dbReference>
<dbReference type="GeneID" id="17357593"/>
<keyword evidence="8 11" id="KW-0406">Ion transport</keyword>
<dbReference type="Gene3D" id="1.10.287.70">
    <property type="match status" value="1"/>
</dbReference>
<dbReference type="PANTHER" id="PTHR11767:SF102">
    <property type="entry name" value="INWARDLY RECTIFYING POTASSIUM CHANNEL 1, ISOFORM F"/>
    <property type="match status" value="1"/>
</dbReference>
<feature type="domain" description="Inward rectifier potassium channel C-terminal" evidence="15">
    <location>
        <begin position="255"/>
        <end position="412"/>
    </location>
</feature>
<feature type="region of interest" description="Disordered" evidence="12">
    <location>
        <begin position="898"/>
        <end position="955"/>
    </location>
</feature>
<dbReference type="Proteomes" id="UP000008141">
    <property type="component" value="Unassembled WGS sequence"/>
</dbReference>
<evidence type="ECO:0000256" key="9">
    <source>
        <dbReference type="ARBA" id="ARBA00023136"/>
    </source>
</evidence>
<evidence type="ECO:0000256" key="12">
    <source>
        <dbReference type="SAM" id="MobiDB-lite"/>
    </source>
</evidence>
<dbReference type="PANTHER" id="PTHR11767">
    <property type="entry name" value="INWARD RECTIFIER POTASSIUM CHANNEL"/>
    <property type="match status" value="1"/>
</dbReference>
<dbReference type="GO" id="GO:0005242">
    <property type="term" value="F:inward rectifier potassium channel activity"/>
    <property type="evidence" value="ECO:0007669"/>
    <property type="project" value="InterPro"/>
</dbReference>
<keyword evidence="17" id="KW-1185">Reference proteome</keyword>
<evidence type="ECO:0000256" key="1">
    <source>
        <dbReference type="ARBA" id="ARBA00004141"/>
    </source>
</evidence>
<reference evidence="16 17" key="1">
    <citation type="journal article" date="2010" name="Plant Cell">
        <title>The Chlorella variabilis NC64A genome reveals adaptation to photosymbiosis, coevolution with viruses, and cryptic sex.</title>
        <authorList>
            <person name="Blanc G."/>
            <person name="Duncan G."/>
            <person name="Agarkova I."/>
            <person name="Borodovsky M."/>
            <person name="Gurnon J."/>
            <person name="Kuo A."/>
            <person name="Lindquist E."/>
            <person name="Lucas S."/>
            <person name="Pangilinan J."/>
            <person name="Polle J."/>
            <person name="Salamov A."/>
            <person name="Terry A."/>
            <person name="Yamada T."/>
            <person name="Dunigan D.D."/>
            <person name="Grigoriev I.V."/>
            <person name="Claverie J.M."/>
            <person name="Van Etten J.L."/>
        </authorList>
    </citation>
    <scope>NUCLEOTIDE SEQUENCE [LARGE SCALE GENOMIC DNA]</scope>
    <source>
        <strain evidence="16 17">NC64A</strain>
    </source>
</reference>
<evidence type="ECO:0008006" key="18">
    <source>
        <dbReference type="Google" id="ProtNLM"/>
    </source>
</evidence>
<dbReference type="GO" id="GO:0034765">
    <property type="term" value="P:regulation of monoatomic ion transmembrane transport"/>
    <property type="evidence" value="ECO:0007669"/>
    <property type="project" value="TreeGrafter"/>
</dbReference>
<dbReference type="GO" id="GO:0005886">
    <property type="term" value="C:plasma membrane"/>
    <property type="evidence" value="ECO:0007669"/>
    <property type="project" value="TreeGrafter"/>
</dbReference>
<evidence type="ECO:0000256" key="5">
    <source>
        <dbReference type="ARBA" id="ARBA00022882"/>
    </source>
</evidence>
<protein>
    <recommendedName>
        <fullName evidence="18">Inward rectifier potassium channel C-terminal domain-containing protein</fullName>
    </recommendedName>
</protein>
<dbReference type="Pfam" id="PF01007">
    <property type="entry name" value="IRK"/>
    <property type="match status" value="1"/>
</dbReference>
<dbReference type="AlphaFoldDB" id="E1Z7G9"/>
<gene>
    <name evidence="16" type="ORF">CHLNCDRAFT_57031</name>
</gene>
<evidence type="ECO:0000313" key="16">
    <source>
        <dbReference type="EMBL" id="EFN58168.1"/>
    </source>
</evidence>
<proteinExistence type="inferred from homology"/>
<dbReference type="Gene3D" id="2.60.40.1400">
    <property type="entry name" value="G protein-activated inward rectifier potassium channel 1"/>
    <property type="match status" value="2"/>
</dbReference>
<evidence type="ECO:0000256" key="10">
    <source>
        <dbReference type="ARBA" id="ARBA00023303"/>
    </source>
</evidence>
<dbReference type="EMBL" id="GL433838">
    <property type="protein sequence ID" value="EFN58168.1"/>
    <property type="molecule type" value="Genomic_DNA"/>
</dbReference>
<dbReference type="Pfam" id="PF17655">
    <property type="entry name" value="IRK_C"/>
    <property type="match status" value="2"/>
</dbReference>
<keyword evidence="5 11" id="KW-0851">Voltage-gated channel</keyword>
<dbReference type="InterPro" id="IPR041647">
    <property type="entry name" value="IRK_C"/>
</dbReference>
<feature type="region of interest" description="Disordered" evidence="12">
    <location>
        <begin position="844"/>
        <end position="864"/>
    </location>
</feature>
<evidence type="ECO:0000256" key="7">
    <source>
        <dbReference type="ARBA" id="ARBA00022989"/>
    </source>
</evidence>
<dbReference type="InterPro" id="IPR016449">
    <property type="entry name" value="K_chnl_inward-rec_Kir"/>
</dbReference>
<evidence type="ECO:0000256" key="13">
    <source>
        <dbReference type="SAM" id="Phobius"/>
    </source>
</evidence>
<keyword evidence="2 11" id="KW-0813">Transport</keyword>
<feature type="domain" description="Potassium channel inwardly rectifying transmembrane" evidence="14">
    <location>
        <begin position="122"/>
        <end position="246"/>
    </location>
</feature>